<proteinExistence type="predicted"/>
<dbReference type="GeneID" id="30982389"/>
<evidence type="ECO:0000313" key="2">
    <source>
        <dbReference type="Proteomes" id="UP000094285"/>
    </source>
</evidence>
<organism evidence="1 2">
    <name type="scientific">Suhomyces tanzawaensis NRRL Y-17324</name>
    <dbReference type="NCBI Taxonomy" id="984487"/>
    <lineage>
        <taxon>Eukaryota</taxon>
        <taxon>Fungi</taxon>
        <taxon>Dikarya</taxon>
        <taxon>Ascomycota</taxon>
        <taxon>Saccharomycotina</taxon>
        <taxon>Pichiomycetes</taxon>
        <taxon>Debaryomycetaceae</taxon>
        <taxon>Suhomyces</taxon>
    </lineage>
</organism>
<protein>
    <submittedName>
        <fullName evidence="1">Uncharacterized protein</fullName>
    </submittedName>
</protein>
<name>A0A1E4SEF7_9ASCO</name>
<evidence type="ECO:0000313" key="1">
    <source>
        <dbReference type="EMBL" id="ODV77895.1"/>
    </source>
</evidence>
<dbReference type="RefSeq" id="XP_020063017.1">
    <property type="nucleotide sequence ID" value="XM_020208252.1"/>
</dbReference>
<accession>A0A1E4SEF7</accession>
<keyword evidence="2" id="KW-1185">Reference proteome</keyword>
<dbReference type="EMBL" id="KV453914">
    <property type="protein sequence ID" value="ODV77895.1"/>
    <property type="molecule type" value="Genomic_DNA"/>
</dbReference>
<dbReference type="AlphaFoldDB" id="A0A1E4SEF7"/>
<sequence>MADSEDVKKKYAEIAALKKAIEEQKRGASVLPYPSGQLFGGRGRGRGGYRGGYRAARPTTYRNMTYVLNGDGNGDGRAESSSYVSRVSKGGMSLVNSTIYHQDQQKYQALQQAQLAVQNTLKEQRRLVNLRSRVAKYRSKTDGCDRVEVDGDKFAVTRLGNRLVPITVPEGDKSRSATWDGRTYTRKHNGVLKCFGGRKKRYVPCGRLQEDQHHTNIRIPVDQCRYFTRTGE</sequence>
<reference evidence="2" key="1">
    <citation type="submission" date="2016-05" db="EMBL/GenBank/DDBJ databases">
        <title>Comparative genomics of biotechnologically important yeasts.</title>
        <authorList>
            <consortium name="DOE Joint Genome Institute"/>
            <person name="Riley R."/>
            <person name="Haridas S."/>
            <person name="Wolfe K.H."/>
            <person name="Lopes M.R."/>
            <person name="Hittinger C.T."/>
            <person name="Goker M."/>
            <person name="Salamov A."/>
            <person name="Wisecaver J."/>
            <person name="Long T.M."/>
            <person name="Aerts A.L."/>
            <person name="Barry K."/>
            <person name="Choi C."/>
            <person name="Clum A."/>
            <person name="Coughlan A.Y."/>
            <person name="Deshpande S."/>
            <person name="Douglass A.P."/>
            <person name="Hanson S.J."/>
            <person name="Klenk H.-P."/>
            <person name="Labutti K."/>
            <person name="Lapidus A."/>
            <person name="Lindquist E."/>
            <person name="Lipzen A."/>
            <person name="Meier-Kolthoff J.P."/>
            <person name="Ohm R.A."/>
            <person name="Otillar R.P."/>
            <person name="Pangilinan J."/>
            <person name="Peng Y."/>
            <person name="Rokas A."/>
            <person name="Rosa C.A."/>
            <person name="Scheuner C."/>
            <person name="Sibirny A.A."/>
            <person name="Slot J.C."/>
            <person name="Stielow J.B."/>
            <person name="Sun H."/>
            <person name="Kurtzman C.P."/>
            <person name="Blackwell M."/>
            <person name="Grigoriev I.V."/>
            <person name="Jeffries T.W."/>
        </authorList>
    </citation>
    <scope>NUCLEOTIDE SEQUENCE [LARGE SCALE GENOMIC DNA]</scope>
    <source>
        <strain evidence="2">NRRL Y-17324</strain>
    </source>
</reference>
<gene>
    <name evidence="1" type="ORF">CANTADRAFT_284994</name>
</gene>
<dbReference type="Proteomes" id="UP000094285">
    <property type="component" value="Unassembled WGS sequence"/>
</dbReference>
<dbReference type="OrthoDB" id="4010507at2759"/>